<dbReference type="InterPro" id="IPR053157">
    <property type="entry name" value="Sterol_Uptake_Regulator"/>
</dbReference>
<sequence length="321" mass="37042">MLVSSNHPPYYTLKKRTTDDIIDAVFRTRDSGIIINTTLPVPPLAPPIAVHHSRPRASPFLDYEKRQHPEIAKLTSTNCHACFAFSTLVFTHSWAAQDKSRPSALFFVPKSPGIIEGENVQWVKLHRGTHDIIQHLFQELCSGPMGPLFSPWVGLDPDRPDPITEGEERELCLLPSAWHNYECNLGHADREVLDRNLEKLRRVFSMMQFNPEVSKLSIVMSWLSWITDDYLKMLEEKIPEALLVVVYFCVALKRSAYMWWVEGKAENLLRTMIVELPREKRWERYLRWPVEQVLGGGEVIGFDGERFIVDRLAMSNIMNTE</sequence>
<organism evidence="1 2">
    <name type="scientific">Hyphodiscus hymeniophilus</name>
    <dbReference type="NCBI Taxonomy" id="353542"/>
    <lineage>
        <taxon>Eukaryota</taxon>
        <taxon>Fungi</taxon>
        <taxon>Dikarya</taxon>
        <taxon>Ascomycota</taxon>
        <taxon>Pezizomycotina</taxon>
        <taxon>Leotiomycetes</taxon>
        <taxon>Helotiales</taxon>
        <taxon>Hyphodiscaceae</taxon>
        <taxon>Hyphodiscus</taxon>
    </lineage>
</organism>
<reference evidence="1" key="1">
    <citation type="submission" date="2019-07" db="EMBL/GenBank/DDBJ databases">
        <title>Hyphodiscus hymeniophilus genome sequencing and assembly.</title>
        <authorList>
            <person name="Kramer G."/>
            <person name="Nodwell J."/>
        </authorList>
    </citation>
    <scope>NUCLEOTIDE SEQUENCE</scope>
    <source>
        <strain evidence="1">ATCC 34498</strain>
    </source>
</reference>
<keyword evidence="2" id="KW-1185">Reference proteome</keyword>
<gene>
    <name evidence="1" type="ORF">D0Z07_0759</name>
</gene>
<accession>A0A9P6VR82</accession>
<name>A0A9P6VR82_9HELO</name>
<dbReference type="AlphaFoldDB" id="A0A9P6VR82"/>
<dbReference type="EMBL" id="VNKQ01000002">
    <property type="protein sequence ID" value="KAG0652727.1"/>
    <property type="molecule type" value="Genomic_DNA"/>
</dbReference>
<dbReference type="GO" id="GO:0001228">
    <property type="term" value="F:DNA-binding transcription activator activity, RNA polymerase II-specific"/>
    <property type="evidence" value="ECO:0007669"/>
    <property type="project" value="TreeGrafter"/>
</dbReference>
<dbReference type="PANTHER" id="PTHR47784:SF4">
    <property type="entry name" value="ZN(II)2CYS6 TRANSCRIPTION FACTOR (EUROFUNG)"/>
    <property type="match status" value="1"/>
</dbReference>
<proteinExistence type="predicted"/>
<protein>
    <submittedName>
        <fullName evidence="1">Uncharacterized protein</fullName>
    </submittedName>
</protein>
<dbReference type="PANTHER" id="PTHR47784">
    <property type="entry name" value="STEROL UPTAKE CONTROL PROTEIN 2"/>
    <property type="match status" value="1"/>
</dbReference>
<evidence type="ECO:0000313" key="1">
    <source>
        <dbReference type="EMBL" id="KAG0652727.1"/>
    </source>
</evidence>
<evidence type="ECO:0000313" key="2">
    <source>
        <dbReference type="Proteomes" id="UP000785200"/>
    </source>
</evidence>
<dbReference type="OrthoDB" id="5386330at2759"/>
<dbReference type="Proteomes" id="UP000785200">
    <property type="component" value="Unassembled WGS sequence"/>
</dbReference>
<comment type="caution">
    <text evidence="1">The sequence shown here is derived from an EMBL/GenBank/DDBJ whole genome shotgun (WGS) entry which is preliminary data.</text>
</comment>